<dbReference type="NCBIfam" id="NF005519">
    <property type="entry name" value="PRK07152.1"/>
    <property type="match status" value="1"/>
</dbReference>
<dbReference type="InterPro" id="IPR005249">
    <property type="entry name" value="YqeK"/>
</dbReference>
<evidence type="ECO:0000256" key="8">
    <source>
        <dbReference type="ARBA" id="ARBA00022801"/>
    </source>
</evidence>
<keyword evidence="9 14" id="KW-0067">ATP-binding</keyword>
<dbReference type="InterPro" id="IPR003607">
    <property type="entry name" value="HD/PDEase_dom"/>
</dbReference>
<comment type="catalytic activity">
    <reaction evidence="12 14">
        <text>nicotinate beta-D-ribonucleotide + ATP + H(+) = deamido-NAD(+) + diphosphate</text>
        <dbReference type="Rhea" id="RHEA:22860"/>
        <dbReference type="ChEBI" id="CHEBI:15378"/>
        <dbReference type="ChEBI" id="CHEBI:30616"/>
        <dbReference type="ChEBI" id="CHEBI:33019"/>
        <dbReference type="ChEBI" id="CHEBI:57502"/>
        <dbReference type="ChEBI" id="CHEBI:58437"/>
        <dbReference type="EC" id="2.7.7.18"/>
    </reaction>
</comment>
<dbReference type="GO" id="GO:0005524">
    <property type="term" value="F:ATP binding"/>
    <property type="evidence" value="ECO:0007669"/>
    <property type="project" value="UniProtKB-KW"/>
</dbReference>
<dbReference type="Proteomes" id="UP000005254">
    <property type="component" value="Chromosome"/>
</dbReference>
<evidence type="ECO:0000256" key="6">
    <source>
        <dbReference type="ARBA" id="ARBA00022723"/>
    </source>
</evidence>
<name>A0ABC7ZIS6_MYCGT</name>
<dbReference type="CDD" id="cd00077">
    <property type="entry name" value="HDc"/>
    <property type="match status" value="1"/>
</dbReference>
<dbReference type="HAMAP" id="MF_00244">
    <property type="entry name" value="NaMN_adenylyltr"/>
    <property type="match status" value="1"/>
</dbReference>
<keyword evidence="11 14" id="KW-0520">NAD</keyword>
<keyword evidence="7 14" id="KW-0547">Nucleotide-binding</keyword>
<dbReference type="AlphaFoldDB" id="A0ABC7ZIS6"/>
<keyword evidence="10" id="KW-0408">Iron</keyword>
<dbReference type="EMBL" id="CP003772">
    <property type="protein sequence ID" value="AFQ04062.1"/>
    <property type="molecule type" value="Genomic_DNA"/>
</dbReference>
<evidence type="ECO:0000256" key="10">
    <source>
        <dbReference type="ARBA" id="ARBA00023004"/>
    </source>
</evidence>
<dbReference type="InterPro" id="IPR051094">
    <property type="entry name" value="Diverse_Catalytic_Enzymes"/>
</dbReference>
<keyword evidence="5 14" id="KW-0548">Nucleotidyltransferase</keyword>
<organism evidence="16 17">
    <name type="scientific">Mycoplasmoides genitalium M6320</name>
    <dbReference type="NCBI Taxonomy" id="662945"/>
    <lineage>
        <taxon>Bacteria</taxon>
        <taxon>Bacillati</taxon>
        <taxon>Mycoplasmatota</taxon>
        <taxon>Mycoplasmoidales</taxon>
        <taxon>Mycoplasmoidaceae</taxon>
        <taxon>Mycoplasmoides</taxon>
    </lineage>
</organism>
<dbReference type="NCBIfam" id="TIGR00125">
    <property type="entry name" value="cyt_tran_rel"/>
    <property type="match status" value="1"/>
</dbReference>
<comment type="similarity">
    <text evidence="14">Belongs to the NadD family.</text>
</comment>
<evidence type="ECO:0000256" key="1">
    <source>
        <dbReference type="ARBA" id="ARBA00002324"/>
    </source>
</evidence>
<proteinExistence type="inferred from homology"/>
<keyword evidence="4 14" id="KW-0808">Transferase</keyword>
<dbReference type="GO" id="GO:0046872">
    <property type="term" value="F:metal ion binding"/>
    <property type="evidence" value="ECO:0007669"/>
    <property type="project" value="UniProtKB-KW"/>
</dbReference>
<dbReference type="GO" id="GO:0009435">
    <property type="term" value="P:NAD+ biosynthetic process"/>
    <property type="evidence" value="ECO:0007669"/>
    <property type="project" value="UniProtKB-UniRule"/>
</dbReference>
<dbReference type="InterPro" id="IPR004821">
    <property type="entry name" value="Cyt_trans-like"/>
</dbReference>
<reference evidence="16 17" key="1">
    <citation type="journal article" date="2012" name="J. Bacteriol.">
        <title>Draft Genome Sequences of Four Axenic Mycoplasma genitalium Strains Isolated from Denmark, Japan, and Australia.</title>
        <authorList>
            <person name="McGowin C.L."/>
            <person name="Ma L."/>
            <person name="Jensen J.S."/>
            <person name="Mancuso M.M."/>
            <person name="Hamasuna R."/>
            <person name="Adegboye D."/>
            <person name="Martin D.H."/>
        </authorList>
    </citation>
    <scope>NUCLEOTIDE SEQUENCE [LARGE SCALE GENOMIC DNA]</scope>
    <source>
        <strain evidence="16 17">M6320</strain>
    </source>
</reference>
<evidence type="ECO:0000256" key="7">
    <source>
        <dbReference type="ARBA" id="ARBA00022741"/>
    </source>
</evidence>
<dbReference type="GeneID" id="99647096"/>
<dbReference type="Gene3D" id="1.10.3210.10">
    <property type="entry name" value="Hypothetical protein af1432"/>
    <property type="match status" value="1"/>
</dbReference>
<sequence length="350" mass="40217">MKQKIIIFGGSFDPIHNAHLYIAKHAIKKIKAQKLFFVPTYNGIFKNNFHASNKDRIAMLKLAIKSVNNALVSNFDIKTKNAFSINTVNHFKSCYPTSEIYFLIGSDKLNELEKWDHIQQLKDLCTFVCYERKPYPFNKKIANQFNVKYLAKCPLEIASSKLLNQPRKKLIPLAVLNYINTNHLYLIPTLKAMVDDKRFQHCLRVGKLAKQLAIANKLDAKRAFVAGAYHDLAKQLPVDQLVNIATSELKITNYPSWKVLHSYVGAYILKNWFGVKDKMIINAIKNHTIPPKQVSKLDMIVYLADKLEPNRKQEQWSGGIEIDQLVKLAKSNLKQAYLITLKYVQNLVKD</sequence>
<dbReference type="GO" id="GO:0004515">
    <property type="term" value="F:nicotinate-nucleotide adenylyltransferase activity"/>
    <property type="evidence" value="ECO:0007669"/>
    <property type="project" value="UniProtKB-UniRule"/>
</dbReference>
<dbReference type="InterPro" id="IPR014729">
    <property type="entry name" value="Rossmann-like_a/b/a_fold"/>
</dbReference>
<dbReference type="Pfam" id="PF01467">
    <property type="entry name" value="CTP_transf_like"/>
    <property type="match status" value="1"/>
</dbReference>
<keyword evidence="6" id="KW-0479">Metal-binding</keyword>
<dbReference type="SUPFAM" id="SSF109604">
    <property type="entry name" value="HD-domain/PDEase-like"/>
    <property type="match status" value="1"/>
</dbReference>
<dbReference type="NCBIfam" id="TIGR00482">
    <property type="entry name" value="nicotinate (nicotinamide) nucleotide adenylyltransferase"/>
    <property type="match status" value="1"/>
</dbReference>
<dbReference type="InterPro" id="IPR006674">
    <property type="entry name" value="HD_domain"/>
</dbReference>
<keyword evidence="8" id="KW-0378">Hydrolase</keyword>
<protein>
    <recommendedName>
        <fullName evidence="14">Probable nicotinate-nucleotide adenylyltransferase</fullName>
        <ecNumber evidence="14">2.7.7.18</ecNumber>
    </recommendedName>
    <alternativeName>
        <fullName evidence="14">Deamido-NAD(+) diphosphorylase</fullName>
    </alternativeName>
    <alternativeName>
        <fullName evidence="14">Deamido-NAD(+) pyrophosphorylase</fullName>
    </alternativeName>
    <alternativeName>
        <fullName evidence="14">Nicotinate mononucleotide adenylyltransferase</fullName>
        <shortName evidence="14">NaMN adenylyltransferase</shortName>
    </alternativeName>
</protein>
<dbReference type="PANTHER" id="PTHR35795:SF1">
    <property type="entry name" value="BIS(5'-NUCLEOSYL)-TETRAPHOSPHATASE, SYMMETRICAL"/>
    <property type="match status" value="1"/>
</dbReference>
<dbReference type="Pfam" id="PF01966">
    <property type="entry name" value="HD"/>
    <property type="match status" value="1"/>
</dbReference>
<evidence type="ECO:0000313" key="16">
    <source>
        <dbReference type="EMBL" id="AFQ04062.1"/>
    </source>
</evidence>
<evidence type="ECO:0000256" key="12">
    <source>
        <dbReference type="ARBA" id="ARBA00048721"/>
    </source>
</evidence>
<comment type="pathway">
    <text evidence="2 14">Cofactor biosynthesis; NAD(+) biosynthesis; deamido-NAD(+) from nicotinate D-ribonucleotide: step 1/1.</text>
</comment>
<accession>A0ABC7ZIS6</accession>
<dbReference type="SMART" id="SM00471">
    <property type="entry name" value="HDc"/>
    <property type="match status" value="1"/>
</dbReference>
<evidence type="ECO:0000256" key="13">
    <source>
        <dbReference type="ARBA" id="ARBA00049417"/>
    </source>
</evidence>
<dbReference type="SMR" id="A0ABC7ZIS6"/>
<dbReference type="SUPFAM" id="SSF52374">
    <property type="entry name" value="Nucleotidylyl transferase"/>
    <property type="match status" value="1"/>
</dbReference>
<evidence type="ECO:0000259" key="15">
    <source>
        <dbReference type="PROSITE" id="PS51831"/>
    </source>
</evidence>
<dbReference type="Gene3D" id="3.40.50.620">
    <property type="entry name" value="HUPs"/>
    <property type="match status" value="1"/>
</dbReference>
<dbReference type="EC" id="2.7.7.18" evidence="14"/>
<evidence type="ECO:0000256" key="14">
    <source>
        <dbReference type="HAMAP-Rule" id="MF_00244"/>
    </source>
</evidence>
<dbReference type="CDD" id="cd02165">
    <property type="entry name" value="NMNAT"/>
    <property type="match status" value="1"/>
</dbReference>
<evidence type="ECO:0000256" key="9">
    <source>
        <dbReference type="ARBA" id="ARBA00022840"/>
    </source>
</evidence>
<dbReference type="RefSeq" id="WP_010869387.1">
    <property type="nucleotide sequence ID" value="NC_018497.1"/>
</dbReference>
<comment type="function">
    <text evidence="1 14">Catalyzes the reversible adenylation of nicotinate mononucleotide (NaMN) to nicotinic acid adenine dinucleotide (NaAD).</text>
</comment>
<comment type="catalytic activity">
    <reaction evidence="13">
        <text>P(1),P(4)-bis(5'-adenosyl) tetraphosphate + H2O = 2 ADP + 2 H(+)</text>
        <dbReference type="Rhea" id="RHEA:24252"/>
        <dbReference type="ChEBI" id="CHEBI:15377"/>
        <dbReference type="ChEBI" id="CHEBI:15378"/>
        <dbReference type="ChEBI" id="CHEBI:58141"/>
        <dbReference type="ChEBI" id="CHEBI:456216"/>
        <dbReference type="EC" id="3.6.1.41"/>
    </reaction>
</comment>
<evidence type="ECO:0000256" key="2">
    <source>
        <dbReference type="ARBA" id="ARBA00005019"/>
    </source>
</evidence>
<evidence type="ECO:0000256" key="5">
    <source>
        <dbReference type="ARBA" id="ARBA00022695"/>
    </source>
</evidence>
<evidence type="ECO:0000313" key="17">
    <source>
        <dbReference type="Proteomes" id="UP000005254"/>
    </source>
</evidence>
<keyword evidence="3 14" id="KW-0662">Pyridine nucleotide biosynthesis</keyword>
<gene>
    <name evidence="14 16" type="primary">nadD</name>
    <name evidence="16" type="ORF">CM1_01425</name>
</gene>
<evidence type="ECO:0000256" key="4">
    <source>
        <dbReference type="ARBA" id="ARBA00022679"/>
    </source>
</evidence>
<evidence type="ECO:0000256" key="11">
    <source>
        <dbReference type="ARBA" id="ARBA00023027"/>
    </source>
</evidence>
<dbReference type="NCBIfam" id="TIGR00488">
    <property type="entry name" value="bis(5'-nucleosyl)-tetraphosphatase (symmetrical) YqeK"/>
    <property type="match status" value="1"/>
</dbReference>
<dbReference type="GO" id="GO:0008803">
    <property type="term" value="F:bis(5'-nucleosyl)-tetraphosphatase (symmetrical) activity"/>
    <property type="evidence" value="ECO:0007669"/>
    <property type="project" value="UniProtKB-EC"/>
</dbReference>
<dbReference type="PROSITE" id="PS51831">
    <property type="entry name" value="HD"/>
    <property type="match status" value="1"/>
</dbReference>
<dbReference type="InterPro" id="IPR005248">
    <property type="entry name" value="NadD/NMNAT"/>
</dbReference>
<feature type="domain" description="HD" evidence="15">
    <location>
        <begin position="198"/>
        <end position="310"/>
    </location>
</feature>
<dbReference type="PANTHER" id="PTHR35795">
    <property type="entry name" value="SLR1885 PROTEIN"/>
    <property type="match status" value="1"/>
</dbReference>
<evidence type="ECO:0000256" key="3">
    <source>
        <dbReference type="ARBA" id="ARBA00022642"/>
    </source>
</evidence>
<dbReference type="KEGG" id="mgx:CM1_01425"/>